<evidence type="ECO:0000313" key="2">
    <source>
        <dbReference type="EMBL" id="EAY10305.1"/>
    </source>
</evidence>
<feature type="compositionally biased region" description="Polar residues" evidence="1">
    <location>
        <begin position="43"/>
        <end position="58"/>
    </location>
</feature>
<dbReference type="Proteomes" id="UP000001542">
    <property type="component" value="Unassembled WGS sequence"/>
</dbReference>
<dbReference type="RefSeq" id="XP_001322528.1">
    <property type="nucleotide sequence ID" value="XM_001322493.1"/>
</dbReference>
<sequence length="85" mass="9308">MTEKNEDAPSLESISNQEEKGSVSQNDEEPAVDPENPQEDSSKNNSASQGIESDSGQRILTPIVTDGVDPLDAEPEYNIPFLRLY</sequence>
<accession>A2EAJ4</accession>
<dbReference type="KEGG" id="tva:4768238"/>
<reference evidence="2" key="2">
    <citation type="journal article" date="2007" name="Science">
        <title>Draft genome sequence of the sexually transmitted pathogen Trichomonas vaginalis.</title>
        <authorList>
            <person name="Carlton J.M."/>
            <person name="Hirt R.P."/>
            <person name="Silva J.C."/>
            <person name="Delcher A.L."/>
            <person name="Schatz M."/>
            <person name="Zhao Q."/>
            <person name="Wortman J.R."/>
            <person name="Bidwell S.L."/>
            <person name="Alsmark U.C.M."/>
            <person name="Besteiro S."/>
            <person name="Sicheritz-Ponten T."/>
            <person name="Noel C.J."/>
            <person name="Dacks J.B."/>
            <person name="Foster P.G."/>
            <person name="Simillion C."/>
            <person name="Van de Peer Y."/>
            <person name="Miranda-Saavedra D."/>
            <person name="Barton G.J."/>
            <person name="Westrop G.D."/>
            <person name="Mueller S."/>
            <person name="Dessi D."/>
            <person name="Fiori P.L."/>
            <person name="Ren Q."/>
            <person name="Paulsen I."/>
            <person name="Zhang H."/>
            <person name="Bastida-Corcuera F.D."/>
            <person name="Simoes-Barbosa A."/>
            <person name="Brown M.T."/>
            <person name="Hayes R.D."/>
            <person name="Mukherjee M."/>
            <person name="Okumura C.Y."/>
            <person name="Schneider R."/>
            <person name="Smith A.J."/>
            <person name="Vanacova S."/>
            <person name="Villalvazo M."/>
            <person name="Haas B.J."/>
            <person name="Pertea M."/>
            <person name="Feldblyum T.V."/>
            <person name="Utterback T.R."/>
            <person name="Shu C.L."/>
            <person name="Osoegawa K."/>
            <person name="de Jong P.J."/>
            <person name="Hrdy I."/>
            <person name="Horvathova L."/>
            <person name="Zubacova Z."/>
            <person name="Dolezal P."/>
            <person name="Malik S.B."/>
            <person name="Logsdon J.M. Jr."/>
            <person name="Henze K."/>
            <person name="Gupta A."/>
            <person name="Wang C.C."/>
            <person name="Dunne R.L."/>
            <person name="Upcroft J.A."/>
            <person name="Upcroft P."/>
            <person name="White O."/>
            <person name="Salzberg S.L."/>
            <person name="Tang P."/>
            <person name="Chiu C.-H."/>
            <person name="Lee Y.-S."/>
            <person name="Embley T.M."/>
            <person name="Coombs G.H."/>
            <person name="Mottram J.C."/>
            <person name="Tachezy J."/>
            <person name="Fraser-Liggett C.M."/>
            <person name="Johnson P.J."/>
        </authorList>
    </citation>
    <scope>NUCLEOTIDE SEQUENCE [LARGE SCALE GENOMIC DNA]</scope>
    <source>
        <strain evidence="2">G3</strain>
    </source>
</reference>
<dbReference type="InParanoid" id="A2EAJ4"/>
<dbReference type="EMBL" id="DS113340">
    <property type="protein sequence ID" value="EAY10305.1"/>
    <property type="molecule type" value="Genomic_DNA"/>
</dbReference>
<gene>
    <name evidence="2" type="ORF">TVAG_491620</name>
</gene>
<dbReference type="AlphaFoldDB" id="A2EAJ4"/>
<reference evidence="2" key="1">
    <citation type="submission" date="2006-10" db="EMBL/GenBank/DDBJ databases">
        <authorList>
            <person name="Amadeo P."/>
            <person name="Zhao Q."/>
            <person name="Wortman J."/>
            <person name="Fraser-Liggett C."/>
            <person name="Carlton J."/>
        </authorList>
    </citation>
    <scope>NUCLEOTIDE SEQUENCE</scope>
    <source>
        <strain evidence="2">G3</strain>
    </source>
</reference>
<evidence type="ECO:0000313" key="3">
    <source>
        <dbReference type="Proteomes" id="UP000001542"/>
    </source>
</evidence>
<dbReference type="VEuPathDB" id="TrichDB:TVAGG3_1004280"/>
<organism evidence="2 3">
    <name type="scientific">Trichomonas vaginalis (strain ATCC PRA-98 / G3)</name>
    <dbReference type="NCBI Taxonomy" id="412133"/>
    <lineage>
        <taxon>Eukaryota</taxon>
        <taxon>Metamonada</taxon>
        <taxon>Parabasalia</taxon>
        <taxon>Trichomonadida</taxon>
        <taxon>Trichomonadidae</taxon>
        <taxon>Trichomonas</taxon>
    </lineage>
</organism>
<proteinExistence type="predicted"/>
<evidence type="ECO:0000256" key="1">
    <source>
        <dbReference type="SAM" id="MobiDB-lite"/>
    </source>
</evidence>
<dbReference type="VEuPathDB" id="TrichDB:TVAG_491620"/>
<feature type="region of interest" description="Disordered" evidence="1">
    <location>
        <begin position="1"/>
        <end position="77"/>
    </location>
</feature>
<protein>
    <submittedName>
        <fullName evidence="2">Uncharacterized protein</fullName>
    </submittedName>
</protein>
<feature type="compositionally biased region" description="Acidic residues" evidence="1">
    <location>
        <begin position="26"/>
        <end position="38"/>
    </location>
</feature>
<name>A2EAJ4_TRIV3</name>
<keyword evidence="3" id="KW-1185">Reference proteome</keyword>